<gene>
    <name evidence="7" type="primary">LOC130498297</name>
</gene>
<dbReference type="PANTHER" id="PTHR24320:SF227">
    <property type="entry name" value="RETINOL DEHYDROGENASE 11"/>
    <property type="match status" value="1"/>
</dbReference>
<protein>
    <submittedName>
        <fullName evidence="7">Uncharacterized protein LOC130498297</fullName>
    </submittedName>
</protein>
<dbReference type="SUPFAM" id="SSF51735">
    <property type="entry name" value="NAD(P)-binding Rossmann-fold domains"/>
    <property type="match status" value="1"/>
</dbReference>
<organism evidence="6 7">
    <name type="scientific">Raphanus sativus</name>
    <name type="common">Radish</name>
    <name type="synonym">Raphanus raphanistrum var. sativus</name>
    <dbReference type="NCBI Taxonomy" id="3726"/>
    <lineage>
        <taxon>Eukaryota</taxon>
        <taxon>Viridiplantae</taxon>
        <taxon>Streptophyta</taxon>
        <taxon>Embryophyta</taxon>
        <taxon>Tracheophyta</taxon>
        <taxon>Spermatophyta</taxon>
        <taxon>Magnoliopsida</taxon>
        <taxon>eudicotyledons</taxon>
        <taxon>Gunneridae</taxon>
        <taxon>Pentapetalae</taxon>
        <taxon>rosids</taxon>
        <taxon>malvids</taxon>
        <taxon>Brassicales</taxon>
        <taxon>Brassicaceae</taxon>
        <taxon>Brassiceae</taxon>
        <taxon>Raphanus</taxon>
    </lineage>
</organism>
<evidence type="ECO:0000313" key="7">
    <source>
        <dbReference type="RefSeq" id="XP_056847503.1"/>
    </source>
</evidence>
<evidence type="ECO:0000256" key="4">
    <source>
        <dbReference type="ARBA" id="ARBA00022640"/>
    </source>
</evidence>
<comment type="subcellular location">
    <subcellularLocation>
        <location evidence="1">Plastid</location>
        <location evidence="1">Chloroplast</location>
    </subcellularLocation>
</comment>
<dbReference type="InterPro" id="IPR036291">
    <property type="entry name" value="NAD(P)-bd_dom_sf"/>
</dbReference>
<reference evidence="7" key="2">
    <citation type="submission" date="2025-08" db="UniProtKB">
        <authorList>
            <consortium name="RefSeq"/>
        </authorList>
    </citation>
    <scope>IDENTIFICATION</scope>
    <source>
        <tissue evidence="7">Leaf</tissue>
    </source>
</reference>
<name>A0A9W3C7Q0_RAPSA</name>
<dbReference type="GO" id="GO:0009507">
    <property type="term" value="C:chloroplast"/>
    <property type="evidence" value="ECO:0007669"/>
    <property type="project" value="UniProtKB-SubCell"/>
</dbReference>
<dbReference type="Proteomes" id="UP000504610">
    <property type="component" value="Chromosome 2"/>
</dbReference>
<dbReference type="OrthoDB" id="542013at2759"/>
<evidence type="ECO:0000256" key="5">
    <source>
        <dbReference type="ARBA" id="ARBA00023002"/>
    </source>
</evidence>
<accession>A0A9W3C7Q0</accession>
<dbReference type="Gene3D" id="3.40.50.720">
    <property type="entry name" value="NAD(P)-binding Rossmann-like Domain"/>
    <property type="match status" value="1"/>
</dbReference>
<sequence length="362" mass="40367">MIKDVMEAIRFAWSPSSWNMFLWGIALYSSYWKLLKASIFGSKSTPNSSSIGPKFGSPRPICVITGPTSGIGKATAFSLAEKGFHVVLVGRSPQLLSETLEEIKSKHEDALLKSFVVDMSCFSSIFNFKDSLEQWLSDEELHPSIQLLVNNAGIMAVYSRPLANGYDRMMTTNYIGPFTMTKLLLPLLKNSSVPSRVVNVASFSHRYASIGKLDKDYVTGEHFTTFDEYPHAHVYEYSKLCLLLFSYELHRQLRLKDDSHHVSVIAADPGFVKTNLLREFPKYSSASAFLFFKLIGLLQTPDDGAESSVDAALAPPETSGVYYFGGKGRTIKSSKASRDPKLGKELWETSCGLFKELQPYND</sequence>
<dbReference type="GO" id="GO:0016491">
    <property type="term" value="F:oxidoreductase activity"/>
    <property type="evidence" value="ECO:0007669"/>
    <property type="project" value="UniProtKB-KW"/>
</dbReference>
<keyword evidence="6" id="KW-1185">Reference proteome</keyword>
<reference evidence="6" key="1">
    <citation type="journal article" date="2019" name="Database">
        <title>The radish genome database (RadishGD): an integrated information resource for radish genomics.</title>
        <authorList>
            <person name="Yu H.J."/>
            <person name="Baek S."/>
            <person name="Lee Y.J."/>
            <person name="Cho A."/>
            <person name="Mun J.H."/>
        </authorList>
    </citation>
    <scope>NUCLEOTIDE SEQUENCE [LARGE SCALE GENOMIC DNA]</scope>
    <source>
        <strain evidence="6">cv. WK10039</strain>
    </source>
</reference>
<dbReference type="PANTHER" id="PTHR24320">
    <property type="entry name" value="RETINOL DEHYDROGENASE"/>
    <property type="match status" value="1"/>
</dbReference>
<keyword evidence="3" id="KW-0150">Chloroplast</keyword>
<proteinExistence type="inferred from homology"/>
<keyword evidence="5" id="KW-0560">Oxidoreductase</keyword>
<dbReference type="RefSeq" id="XP_056847503.1">
    <property type="nucleotide sequence ID" value="XM_056991523.1"/>
</dbReference>
<keyword evidence="4" id="KW-0934">Plastid</keyword>
<evidence type="ECO:0000256" key="2">
    <source>
        <dbReference type="ARBA" id="ARBA00006484"/>
    </source>
</evidence>
<dbReference type="KEGG" id="rsz:130498297"/>
<dbReference type="Pfam" id="PF00106">
    <property type="entry name" value="adh_short"/>
    <property type="match status" value="1"/>
</dbReference>
<dbReference type="InterPro" id="IPR002347">
    <property type="entry name" value="SDR_fam"/>
</dbReference>
<evidence type="ECO:0000256" key="3">
    <source>
        <dbReference type="ARBA" id="ARBA00022528"/>
    </source>
</evidence>
<dbReference type="GeneID" id="130498297"/>
<comment type="similarity">
    <text evidence="2">Belongs to the short-chain dehydrogenases/reductases (SDR) family.</text>
</comment>
<dbReference type="PRINTS" id="PR00081">
    <property type="entry name" value="GDHRDH"/>
</dbReference>
<evidence type="ECO:0000313" key="6">
    <source>
        <dbReference type="Proteomes" id="UP000504610"/>
    </source>
</evidence>
<evidence type="ECO:0000256" key="1">
    <source>
        <dbReference type="ARBA" id="ARBA00004229"/>
    </source>
</evidence>
<dbReference type="AlphaFoldDB" id="A0A9W3C7Q0"/>